<sequence>MIVVRTSLTIVGMVIMTMVMSGQSQTTGTLHLRNAQPATVSLSVPSAGVTSYSILLPDTIGTPGQILSVGNVGGTTASLAWSDGMFWEHTGSTVTAGGTGAGQQYLGTSNTQDLVLASAGVERLRIVGTAGPGQGFVGVGTLTPGARLDVTGAIRISSDGAAGELRIAEPSTAGNDVTILRAAAQASDITYTLPSVPPSADGMILTSTAGGVMAWEPSLSEMARGIFVPTAGQYQHTIPITGLDLLAGSIPVLTMINAAGTTIAVSVTGIDAGTNTLYAETSAPLAAGDRIAWIVVNP</sequence>
<dbReference type="EMBL" id="MKVH01000013">
    <property type="protein sequence ID" value="OJX59232.1"/>
    <property type="molecule type" value="Genomic_DNA"/>
</dbReference>
<evidence type="ECO:0000313" key="2">
    <source>
        <dbReference type="Proteomes" id="UP000184233"/>
    </source>
</evidence>
<proteinExistence type="predicted"/>
<accession>A0A1M3L1Y3</accession>
<comment type="caution">
    <text evidence="1">The sequence shown here is derived from an EMBL/GenBank/DDBJ whole genome shotgun (WGS) entry which is preliminary data.</text>
</comment>
<reference evidence="1 2" key="1">
    <citation type="submission" date="2016-09" db="EMBL/GenBank/DDBJ databases">
        <title>Genome-resolved meta-omics ties microbial dynamics to process performance in biotechnology for thiocyanate degradation.</title>
        <authorList>
            <person name="Kantor R.S."/>
            <person name="Huddy R.J."/>
            <person name="Iyer R."/>
            <person name="Thomas B.C."/>
            <person name="Brown C.T."/>
            <person name="Anantharaman K."/>
            <person name="Tringe S."/>
            <person name="Hettich R.L."/>
            <person name="Harrison S.T."/>
            <person name="Banfield J.F."/>
        </authorList>
    </citation>
    <scope>NUCLEOTIDE SEQUENCE [LARGE SCALE GENOMIC DNA]</scope>
    <source>
        <strain evidence="1">59-99</strain>
    </source>
</reference>
<name>A0A1M3L1Y3_9BACT</name>
<evidence type="ECO:0000313" key="1">
    <source>
        <dbReference type="EMBL" id="OJX59232.1"/>
    </source>
</evidence>
<gene>
    <name evidence="1" type="ORF">BGO89_02090</name>
</gene>
<protein>
    <submittedName>
        <fullName evidence="1">Uncharacterized protein</fullName>
    </submittedName>
</protein>
<dbReference type="STRING" id="1895771.BGO89_02090"/>
<dbReference type="AlphaFoldDB" id="A0A1M3L1Y3"/>
<dbReference type="Proteomes" id="UP000184233">
    <property type="component" value="Unassembled WGS sequence"/>
</dbReference>
<organism evidence="1 2">
    <name type="scientific">Candidatus Kapaibacterium thiocyanatum</name>
    <dbReference type="NCBI Taxonomy" id="1895771"/>
    <lineage>
        <taxon>Bacteria</taxon>
        <taxon>Pseudomonadati</taxon>
        <taxon>Candidatus Kapaibacteriota</taxon>
        <taxon>Candidatus Kapaibacteriia</taxon>
        <taxon>Candidatus Kapaibacteriales</taxon>
        <taxon>Candidatus Kapaibacteriaceae</taxon>
        <taxon>Candidatus Kapaibacterium</taxon>
    </lineage>
</organism>